<dbReference type="RefSeq" id="WP_138407237.1">
    <property type="nucleotide sequence ID" value="NZ_QLAE01000005.1"/>
</dbReference>
<evidence type="ECO:0000313" key="2">
    <source>
        <dbReference type="EMBL" id="TLX61727.1"/>
    </source>
</evidence>
<protein>
    <submittedName>
        <fullName evidence="2">Phosphodiesterase</fullName>
    </submittedName>
</protein>
<name>A0A5R9Q9D3_9GAMM</name>
<feature type="chain" id="PRO_5024371818" evidence="1">
    <location>
        <begin position="20"/>
        <end position="101"/>
    </location>
</feature>
<dbReference type="EMBL" id="QLAG01000035">
    <property type="protein sequence ID" value="TLX61727.1"/>
    <property type="molecule type" value="Genomic_DNA"/>
</dbReference>
<organism evidence="2 3">
    <name type="scientific">Stutzerimonas nosocomialis</name>
    <dbReference type="NCBI Taxonomy" id="1056496"/>
    <lineage>
        <taxon>Bacteria</taxon>
        <taxon>Pseudomonadati</taxon>
        <taxon>Pseudomonadota</taxon>
        <taxon>Gammaproteobacteria</taxon>
        <taxon>Pseudomonadales</taxon>
        <taxon>Pseudomonadaceae</taxon>
        <taxon>Stutzerimonas</taxon>
    </lineage>
</organism>
<gene>
    <name evidence="2" type="ORF">DN820_19765</name>
</gene>
<proteinExistence type="predicted"/>
<dbReference type="OrthoDB" id="7063662at2"/>
<feature type="signal peptide" evidence="1">
    <location>
        <begin position="1"/>
        <end position="19"/>
    </location>
</feature>
<reference evidence="2 3" key="1">
    <citation type="journal article" date="2017" name="Eur. J. Clin. Microbiol. Infect. Dis.">
        <title>Uncommonly isolated clinical Pseudomonas: identification and phylogenetic assignation.</title>
        <authorList>
            <person name="Mulet M."/>
            <person name="Gomila M."/>
            <person name="Ramirez A."/>
            <person name="Cardew S."/>
            <person name="Moore E.R."/>
            <person name="Lalucat J."/>
            <person name="Garcia-Valdes E."/>
        </authorList>
    </citation>
    <scope>NUCLEOTIDE SEQUENCE [LARGE SCALE GENOMIC DNA]</scope>
    <source>
        <strain evidence="2 3">SD129</strain>
    </source>
</reference>
<comment type="caution">
    <text evidence="2">The sequence shown here is derived from an EMBL/GenBank/DDBJ whole genome shotgun (WGS) entry which is preliminary data.</text>
</comment>
<evidence type="ECO:0000256" key="1">
    <source>
        <dbReference type="SAM" id="SignalP"/>
    </source>
</evidence>
<dbReference type="Proteomes" id="UP000306753">
    <property type="component" value="Unassembled WGS sequence"/>
</dbReference>
<evidence type="ECO:0000313" key="3">
    <source>
        <dbReference type="Proteomes" id="UP000306753"/>
    </source>
</evidence>
<keyword evidence="3" id="KW-1185">Reference proteome</keyword>
<accession>A0A5R9Q9D3</accession>
<dbReference type="AlphaFoldDB" id="A0A5R9Q9D3"/>
<sequence length="101" mass="11253">MLRPLSLSLVLLFSSVAVADTLYIPVGEQGASSLSVPHRGESKGRVLERFGLADKEYPSVGKPPITRWDYREFTVYFENDRVINSVIHHKPQSQSQAGQVP</sequence>
<keyword evidence="1" id="KW-0732">Signal</keyword>